<name>A0A8X7RGA3_BRACI</name>
<protein>
    <submittedName>
        <fullName evidence="1">Uncharacterized protein</fullName>
    </submittedName>
</protein>
<reference evidence="1 2" key="1">
    <citation type="submission" date="2020-02" db="EMBL/GenBank/DDBJ databases">
        <authorList>
            <person name="Ma Q."/>
            <person name="Huang Y."/>
            <person name="Song X."/>
            <person name="Pei D."/>
        </authorList>
    </citation>
    <scope>NUCLEOTIDE SEQUENCE [LARGE SCALE GENOMIC DNA]</scope>
    <source>
        <strain evidence="1">Sxm20200214</strain>
        <tissue evidence="1">Leaf</tissue>
    </source>
</reference>
<accession>A0A8X7RGA3</accession>
<evidence type="ECO:0000313" key="1">
    <source>
        <dbReference type="EMBL" id="KAG2286353.1"/>
    </source>
</evidence>
<organism evidence="1 2">
    <name type="scientific">Brassica carinata</name>
    <name type="common">Ethiopian mustard</name>
    <name type="synonym">Abyssinian cabbage</name>
    <dbReference type="NCBI Taxonomy" id="52824"/>
    <lineage>
        <taxon>Eukaryota</taxon>
        <taxon>Viridiplantae</taxon>
        <taxon>Streptophyta</taxon>
        <taxon>Embryophyta</taxon>
        <taxon>Tracheophyta</taxon>
        <taxon>Spermatophyta</taxon>
        <taxon>Magnoliopsida</taxon>
        <taxon>eudicotyledons</taxon>
        <taxon>Gunneridae</taxon>
        <taxon>Pentapetalae</taxon>
        <taxon>rosids</taxon>
        <taxon>malvids</taxon>
        <taxon>Brassicales</taxon>
        <taxon>Brassicaceae</taxon>
        <taxon>Brassiceae</taxon>
        <taxon>Brassica</taxon>
    </lineage>
</organism>
<sequence length="142" mass="16027">MPDWSLLPEELLNIVSENVEDCFDIVHARSVSNFWRSTFSFPCMLRRPSYSLPSFANFPSKSKGLCTLEKIPLFLFRVQNPPPASASEYFLGGIGRDESEDLTELPSPLQCSVKVKIPGSDPTLMNMRDGQIFPLGHQYRIS</sequence>
<dbReference type="PANTHER" id="PTHR47123:SF21">
    <property type="entry name" value="F-BOX DOMAIN-CONTAINING PROTEIN"/>
    <property type="match status" value="1"/>
</dbReference>
<dbReference type="InterPro" id="IPR051304">
    <property type="entry name" value="SCF_F-box_domain"/>
</dbReference>
<dbReference type="OrthoDB" id="1021956at2759"/>
<proteinExistence type="predicted"/>
<evidence type="ECO:0000313" key="2">
    <source>
        <dbReference type="Proteomes" id="UP000886595"/>
    </source>
</evidence>
<keyword evidence="2" id="KW-1185">Reference proteome</keyword>
<comment type="caution">
    <text evidence="1">The sequence shown here is derived from an EMBL/GenBank/DDBJ whole genome shotgun (WGS) entry which is preliminary data.</text>
</comment>
<dbReference type="PANTHER" id="PTHR47123">
    <property type="entry name" value="F-BOX PROTEIN SKIP23"/>
    <property type="match status" value="1"/>
</dbReference>
<gene>
    <name evidence="1" type="ORF">Bca52824_045957</name>
</gene>
<dbReference type="EMBL" id="JAAMPC010000010">
    <property type="protein sequence ID" value="KAG2286353.1"/>
    <property type="molecule type" value="Genomic_DNA"/>
</dbReference>
<dbReference type="Proteomes" id="UP000886595">
    <property type="component" value="Unassembled WGS sequence"/>
</dbReference>
<dbReference type="AlphaFoldDB" id="A0A8X7RGA3"/>